<dbReference type="Proteomes" id="UP000001554">
    <property type="component" value="Chromosome 18"/>
</dbReference>
<dbReference type="Gene3D" id="3.30.2460.20">
    <property type="match status" value="1"/>
</dbReference>
<comment type="function">
    <text evidence="9">Ligand for members of the frizzled family of seven transmembrane receptors.</text>
</comment>
<dbReference type="STRING" id="7739.C3YYJ8"/>
<keyword evidence="6 9" id="KW-0879">Wnt signaling pathway</keyword>
<evidence type="ECO:0000256" key="2">
    <source>
        <dbReference type="ARBA" id="ARBA00005683"/>
    </source>
</evidence>
<dbReference type="PANTHER" id="PTHR12027:SF91">
    <property type="entry name" value="PROTO-ONCOGENE WNT-1"/>
    <property type="match status" value="1"/>
</dbReference>
<gene>
    <name evidence="13" type="primary">LOC118405857</name>
    <name evidence="11" type="ORF">BRAFLDRAFT_113720</name>
</gene>
<reference evidence="12" key="2">
    <citation type="journal article" date="2020" name="Nat. Ecol. Evol.">
        <title>Deeply conserved synteny resolves early events in vertebrate evolution.</title>
        <authorList>
            <person name="Simakov O."/>
            <person name="Marletaz F."/>
            <person name="Yue J.X."/>
            <person name="O'Connell B."/>
            <person name="Jenkins J."/>
            <person name="Brandt A."/>
            <person name="Calef R."/>
            <person name="Tung C.H."/>
            <person name="Huang T.K."/>
            <person name="Schmutz J."/>
            <person name="Satoh N."/>
            <person name="Yu J.K."/>
            <person name="Putnam N.H."/>
            <person name="Green R.E."/>
            <person name="Rokhsar D.S."/>
        </authorList>
    </citation>
    <scope>NUCLEOTIDE SEQUENCE [LARGE SCALE GENOMIC DNA]</scope>
    <source>
        <strain evidence="12">S238N-H82</strain>
    </source>
</reference>
<dbReference type="PROSITE" id="PS00246">
    <property type="entry name" value="WNT1"/>
    <property type="match status" value="1"/>
</dbReference>
<dbReference type="InterPro" id="IPR018161">
    <property type="entry name" value="Wnt_CS"/>
</dbReference>
<evidence type="ECO:0000256" key="7">
    <source>
        <dbReference type="ARBA" id="ARBA00023157"/>
    </source>
</evidence>
<proteinExistence type="inferred from homology"/>
<evidence type="ECO:0000256" key="4">
    <source>
        <dbReference type="ARBA" id="ARBA00022525"/>
    </source>
</evidence>
<dbReference type="GO" id="GO:0005125">
    <property type="term" value="F:cytokine activity"/>
    <property type="evidence" value="ECO:0000318"/>
    <property type="project" value="GO_Central"/>
</dbReference>
<evidence type="ECO:0000313" key="13">
    <source>
        <dbReference type="RefSeq" id="XP_035661557.1"/>
    </source>
</evidence>
<dbReference type="KEGG" id="bfo:118405857"/>
<evidence type="ECO:0000256" key="1">
    <source>
        <dbReference type="ARBA" id="ARBA00004498"/>
    </source>
</evidence>
<feature type="chain" id="PRO_5044729254" description="Protein Wnt" evidence="10">
    <location>
        <begin position="26"/>
        <end position="376"/>
    </location>
</feature>
<dbReference type="OrthoDB" id="5945655at2759"/>
<dbReference type="RefSeq" id="XP_035661557.1">
    <property type="nucleotide sequence ID" value="XM_035805664.1"/>
</dbReference>
<evidence type="ECO:0000256" key="3">
    <source>
        <dbReference type="ARBA" id="ARBA00022473"/>
    </source>
</evidence>
<dbReference type="OMA" id="NDHMPDI"/>
<evidence type="ECO:0000313" key="11">
    <source>
        <dbReference type="EMBL" id="EEN54638.1"/>
    </source>
</evidence>
<dbReference type="SMART" id="SM00097">
    <property type="entry name" value="WNT1"/>
    <property type="match status" value="1"/>
</dbReference>
<evidence type="ECO:0000256" key="10">
    <source>
        <dbReference type="SAM" id="SignalP"/>
    </source>
</evidence>
<dbReference type="InterPro" id="IPR005817">
    <property type="entry name" value="Wnt"/>
</dbReference>
<dbReference type="Pfam" id="PF00110">
    <property type="entry name" value="wnt"/>
    <property type="match status" value="1"/>
</dbReference>
<name>C3YYJ8_BRAFL</name>
<comment type="subcellular location">
    <subcellularLocation>
        <location evidence="1 9">Secreted</location>
        <location evidence="1 9">Extracellular space</location>
        <location evidence="1 9">Extracellular matrix</location>
    </subcellularLocation>
</comment>
<protein>
    <recommendedName>
        <fullName evidence="9">Protein Wnt</fullName>
    </recommendedName>
</protein>
<sequence length="376" mass="42038">MKLVCTFWAVVLLFLAVVPVERVHAVIGRWWGIASTVAVQEHANMVPGVARKPGSTIMLDPKKHPLNKKQRRLVRRNPGTLESIGTGAMLAIKECQHQFSNRRWNCPVNTNDHVNSVFGNILKRGCRETAFIYAVMSAAVAHEVGRNCAEGTIETCSCDYRSKGPAGEDWEWGGCSDNVEFGKQFAKQFVDAGEKTKDSVRYLVNMHNNEAGRVAVAENLRRECKCHGMSGSCTLKTCWMRLPNFRDVGDSLKEKFDGASKVAVPDIGNNRGSRAKVTGLVPKNSRHKFPTDNDLVYHERSPNFCRNNPRLGFEGTRGRECNVTSRGLDGCDLLCCGRGYATRQEVTKERCNCTFQWCCQVKCEECVRTKTIHTCL</sequence>
<reference evidence="11" key="1">
    <citation type="journal article" date="2008" name="Nature">
        <title>The amphioxus genome and the evolution of the chordate karyotype.</title>
        <authorList>
            <consortium name="US DOE Joint Genome Institute (JGI-PGF)"/>
            <person name="Putnam N.H."/>
            <person name="Butts T."/>
            <person name="Ferrier D.E.K."/>
            <person name="Furlong R.F."/>
            <person name="Hellsten U."/>
            <person name="Kawashima T."/>
            <person name="Robinson-Rechavi M."/>
            <person name="Shoguchi E."/>
            <person name="Terry A."/>
            <person name="Yu J.-K."/>
            <person name="Benito-Gutierrez E.L."/>
            <person name="Dubchak I."/>
            <person name="Garcia-Fernandez J."/>
            <person name="Gibson-Brown J.J."/>
            <person name="Grigoriev I.V."/>
            <person name="Horton A.C."/>
            <person name="de Jong P.J."/>
            <person name="Jurka J."/>
            <person name="Kapitonov V.V."/>
            <person name="Kohara Y."/>
            <person name="Kuroki Y."/>
            <person name="Lindquist E."/>
            <person name="Lucas S."/>
            <person name="Osoegawa K."/>
            <person name="Pennacchio L.A."/>
            <person name="Salamov A.A."/>
            <person name="Satou Y."/>
            <person name="Sauka-Spengler T."/>
            <person name="Schmutz J."/>
            <person name="Shin-I T."/>
            <person name="Toyoda A."/>
            <person name="Bronner-Fraser M."/>
            <person name="Fujiyama A."/>
            <person name="Holland L.Z."/>
            <person name="Holland P.W.H."/>
            <person name="Satoh N."/>
            <person name="Rokhsar D.S."/>
        </authorList>
    </citation>
    <scope>NUCLEOTIDE SEQUENCE [LARGE SCALE GENOMIC DNA]</scope>
    <source>
        <strain evidence="11">S238N-H82</strain>
        <tissue evidence="11">Testes</tissue>
    </source>
</reference>
<dbReference type="GO" id="GO:0005109">
    <property type="term" value="F:frizzled binding"/>
    <property type="evidence" value="ECO:0000318"/>
    <property type="project" value="GO_Central"/>
</dbReference>
<dbReference type="InterPro" id="IPR043158">
    <property type="entry name" value="Wnt_C"/>
</dbReference>
<keyword evidence="8" id="KW-0449">Lipoprotein</keyword>
<evidence type="ECO:0000256" key="8">
    <source>
        <dbReference type="ARBA" id="ARBA00023288"/>
    </source>
</evidence>
<dbReference type="GO" id="GO:0005615">
    <property type="term" value="C:extracellular space"/>
    <property type="evidence" value="ECO:0000318"/>
    <property type="project" value="GO_Central"/>
</dbReference>
<dbReference type="GO" id="GO:0030182">
    <property type="term" value="P:neuron differentiation"/>
    <property type="evidence" value="ECO:0000318"/>
    <property type="project" value="GO_Central"/>
</dbReference>
<dbReference type="InParanoid" id="C3YYJ8"/>
<dbReference type="FunFam" id="3.30.2460.20:FF:000001">
    <property type="entry name" value="Wnt homolog"/>
    <property type="match status" value="1"/>
</dbReference>
<dbReference type="EMBL" id="GG666565">
    <property type="protein sequence ID" value="EEN54638.1"/>
    <property type="molecule type" value="Genomic_DNA"/>
</dbReference>
<dbReference type="CDD" id="cd19333">
    <property type="entry name" value="Wnt_Wnt1"/>
    <property type="match status" value="1"/>
</dbReference>
<keyword evidence="5" id="KW-0272">Extracellular matrix</keyword>
<feature type="signal peptide" evidence="10">
    <location>
        <begin position="1"/>
        <end position="25"/>
    </location>
</feature>
<evidence type="ECO:0000313" key="12">
    <source>
        <dbReference type="Proteomes" id="UP000001554"/>
    </source>
</evidence>
<dbReference type="PRINTS" id="PR01349">
    <property type="entry name" value="WNTPROTEIN"/>
</dbReference>
<keyword evidence="3 9" id="KW-0217">Developmental protein</keyword>
<dbReference type="GO" id="GO:0045165">
    <property type="term" value="P:cell fate commitment"/>
    <property type="evidence" value="ECO:0000318"/>
    <property type="project" value="GO_Central"/>
</dbReference>
<dbReference type="GeneID" id="118405857"/>
<dbReference type="AlphaFoldDB" id="C3YYJ8"/>
<keyword evidence="12" id="KW-1185">Reference proteome</keyword>
<dbReference type="PANTHER" id="PTHR12027">
    <property type="entry name" value="WNT RELATED"/>
    <property type="match status" value="1"/>
</dbReference>
<reference evidence="13" key="3">
    <citation type="submission" date="2025-04" db="UniProtKB">
        <authorList>
            <consortium name="RefSeq"/>
        </authorList>
    </citation>
    <scope>IDENTIFICATION</scope>
    <source>
        <strain evidence="13">S238N-H82</strain>
        <tissue evidence="13">Testes</tissue>
    </source>
</reference>
<accession>C3YYJ8</accession>
<dbReference type="GO" id="GO:0060070">
    <property type="term" value="P:canonical Wnt signaling pathway"/>
    <property type="evidence" value="ECO:0000318"/>
    <property type="project" value="GO_Central"/>
</dbReference>
<dbReference type="eggNOG" id="KOG3913">
    <property type="taxonomic scope" value="Eukaryota"/>
</dbReference>
<comment type="similarity">
    <text evidence="2 9">Belongs to the Wnt family.</text>
</comment>
<organism>
    <name type="scientific">Branchiostoma floridae</name>
    <name type="common">Florida lancelet</name>
    <name type="synonym">Amphioxus</name>
    <dbReference type="NCBI Taxonomy" id="7739"/>
    <lineage>
        <taxon>Eukaryota</taxon>
        <taxon>Metazoa</taxon>
        <taxon>Chordata</taxon>
        <taxon>Cephalochordata</taxon>
        <taxon>Leptocardii</taxon>
        <taxon>Amphioxiformes</taxon>
        <taxon>Branchiostomatidae</taxon>
        <taxon>Branchiostoma</taxon>
    </lineage>
</organism>
<keyword evidence="10" id="KW-0732">Signal</keyword>
<evidence type="ECO:0000256" key="5">
    <source>
        <dbReference type="ARBA" id="ARBA00022530"/>
    </source>
</evidence>
<keyword evidence="7" id="KW-1015">Disulfide bond</keyword>
<evidence type="ECO:0000256" key="9">
    <source>
        <dbReference type="RuleBase" id="RU003500"/>
    </source>
</evidence>
<keyword evidence="4" id="KW-0964">Secreted</keyword>
<evidence type="ECO:0000256" key="6">
    <source>
        <dbReference type="ARBA" id="ARBA00022687"/>
    </source>
</evidence>